<evidence type="ECO:0000313" key="8">
    <source>
        <dbReference type="Proteomes" id="UP000274097"/>
    </source>
</evidence>
<proteinExistence type="inferred from homology"/>
<dbReference type="Pfam" id="PF03960">
    <property type="entry name" value="ArsC"/>
    <property type="match status" value="1"/>
</dbReference>
<dbReference type="EMBL" id="RFLX01000061">
    <property type="protein sequence ID" value="RMI15362.1"/>
    <property type="molecule type" value="Genomic_DNA"/>
</dbReference>
<dbReference type="PROSITE" id="PS51353">
    <property type="entry name" value="ARSC"/>
    <property type="match status" value="1"/>
</dbReference>
<organism evidence="6 9">
    <name type="scientific">Teichococcus wenyumeiae</name>
    <dbReference type="NCBI Taxonomy" id="2478470"/>
    <lineage>
        <taxon>Bacteria</taxon>
        <taxon>Pseudomonadati</taxon>
        <taxon>Pseudomonadota</taxon>
        <taxon>Alphaproteobacteria</taxon>
        <taxon>Acetobacterales</taxon>
        <taxon>Roseomonadaceae</taxon>
        <taxon>Roseomonas</taxon>
    </lineage>
</organism>
<evidence type="ECO:0000256" key="5">
    <source>
        <dbReference type="SAM" id="MobiDB-lite"/>
    </source>
</evidence>
<protein>
    <submittedName>
        <fullName evidence="6">Arsenate reductase</fullName>
    </submittedName>
</protein>
<comment type="caution">
    <text evidence="6">The sequence shown here is derived from an EMBL/GenBank/DDBJ whole genome shotgun (WGS) entry which is preliminary data.</text>
</comment>
<dbReference type="PANTHER" id="PTHR30041">
    <property type="entry name" value="ARSENATE REDUCTASE"/>
    <property type="match status" value="1"/>
</dbReference>
<name>A0A3A9J9I7_9PROT</name>
<evidence type="ECO:0000256" key="4">
    <source>
        <dbReference type="PROSITE-ProRule" id="PRU01282"/>
    </source>
</evidence>
<keyword evidence="3" id="KW-0560">Oxidoreductase</keyword>
<dbReference type="PANTHER" id="PTHR30041:SF5">
    <property type="entry name" value="ARSENATE REDUCTASE-RELATED"/>
    <property type="match status" value="1"/>
</dbReference>
<keyword evidence="8" id="KW-1185">Reference proteome</keyword>
<gene>
    <name evidence="6" type="ORF">D6Z83_21115</name>
    <name evidence="7" type="ORF">EBE87_26180</name>
</gene>
<dbReference type="InterPro" id="IPR036249">
    <property type="entry name" value="Thioredoxin-like_sf"/>
</dbReference>
<dbReference type="GO" id="GO:0046685">
    <property type="term" value="P:response to arsenic-containing substance"/>
    <property type="evidence" value="ECO:0007669"/>
    <property type="project" value="UniProtKB-KW"/>
</dbReference>
<dbReference type="SUPFAM" id="SSF52833">
    <property type="entry name" value="Thioredoxin-like"/>
    <property type="match status" value="1"/>
</dbReference>
<dbReference type="GO" id="GO:0016491">
    <property type="term" value="F:oxidoreductase activity"/>
    <property type="evidence" value="ECO:0007669"/>
    <property type="project" value="UniProtKB-KW"/>
</dbReference>
<keyword evidence="2" id="KW-0059">Arsenical resistance</keyword>
<evidence type="ECO:0000313" key="6">
    <source>
        <dbReference type="EMBL" id="RKK02191.1"/>
    </source>
</evidence>
<dbReference type="InParanoid" id="A0A3A9J9I7"/>
<evidence type="ECO:0000256" key="1">
    <source>
        <dbReference type="ARBA" id="ARBA00007198"/>
    </source>
</evidence>
<feature type="region of interest" description="Disordered" evidence="5">
    <location>
        <begin position="172"/>
        <end position="191"/>
    </location>
</feature>
<accession>A0A3A9J9I7</accession>
<dbReference type="Proteomes" id="UP000274097">
    <property type="component" value="Unassembled WGS sequence"/>
</dbReference>
<dbReference type="Gene3D" id="3.40.30.10">
    <property type="entry name" value="Glutaredoxin"/>
    <property type="match status" value="1"/>
</dbReference>
<evidence type="ECO:0000256" key="2">
    <source>
        <dbReference type="ARBA" id="ARBA00022849"/>
    </source>
</evidence>
<comment type="similarity">
    <text evidence="1 4">Belongs to the ArsC family.</text>
</comment>
<dbReference type="InterPro" id="IPR006660">
    <property type="entry name" value="Arsenate_reductase-like"/>
</dbReference>
<dbReference type="Proteomes" id="UP000278036">
    <property type="component" value="Unassembled WGS sequence"/>
</dbReference>
<dbReference type="EMBL" id="RAQU01000176">
    <property type="protein sequence ID" value="RKK02191.1"/>
    <property type="molecule type" value="Genomic_DNA"/>
</dbReference>
<evidence type="ECO:0000313" key="9">
    <source>
        <dbReference type="Proteomes" id="UP000278036"/>
    </source>
</evidence>
<evidence type="ECO:0000313" key="7">
    <source>
        <dbReference type="EMBL" id="RMI15362.1"/>
    </source>
</evidence>
<reference evidence="6 9" key="1">
    <citation type="submission" date="2018-09" db="EMBL/GenBank/DDBJ databases">
        <title>Roseomonas sp. nov., isolated from feces of Tibetan antelopes in the Qinghai-Tibet plateau, China.</title>
        <authorList>
            <person name="Tian Z."/>
        </authorList>
    </citation>
    <scope>NUCLEOTIDE SEQUENCE [LARGE SCALE GENOMIC DNA]</scope>
    <source>
        <strain evidence="7 8">Z23</strain>
        <strain evidence="6 9">Z24</strain>
    </source>
</reference>
<sequence length="191" mass="21121">MYRIWRVHRSSVPCPGPCGGLPDHLRHTASLGAWRPSYGLSLLHGCALITIFHDPESATSRDALALIRNSGAEPRIVLLRQAAPPRDRFVDLIRRMDLPVRNLLRIEHPLYEALGLGDSDCSDNSLLDAMLRHPELIACPIVETPLGVRLVRPAEVVLNLLPNAQAAPFAKENGQPVIDDQGRRVDRSSLE</sequence>
<feature type="compositionally biased region" description="Basic and acidic residues" evidence="5">
    <location>
        <begin position="180"/>
        <end position="191"/>
    </location>
</feature>
<dbReference type="AlphaFoldDB" id="A0A3A9J9I7"/>
<dbReference type="OrthoDB" id="9790554at2"/>
<evidence type="ECO:0000256" key="3">
    <source>
        <dbReference type="ARBA" id="ARBA00023002"/>
    </source>
</evidence>